<reference evidence="3 4" key="1">
    <citation type="journal article" date="2023" name="Hortic Res">
        <title>Pangenome of water caltrop reveals structural variations and asymmetric subgenome divergence after allopolyploidization.</title>
        <authorList>
            <person name="Zhang X."/>
            <person name="Chen Y."/>
            <person name="Wang L."/>
            <person name="Yuan Y."/>
            <person name="Fang M."/>
            <person name="Shi L."/>
            <person name="Lu R."/>
            <person name="Comes H.P."/>
            <person name="Ma Y."/>
            <person name="Chen Y."/>
            <person name="Huang G."/>
            <person name="Zhou Y."/>
            <person name="Zheng Z."/>
            <person name="Qiu Y."/>
        </authorList>
    </citation>
    <scope>NUCLEOTIDE SEQUENCE [LARGE SCALE GENOMIC DNA]</scope>
    <source>
        <strain evidence="3">F231</strain>
    </source>
</reference>
<dbReference type="InterPro" id="IPR011990">
    <property type="entry name" value="TPR-like_helical_dom_sf"/>
</dbReference>
<dbReference type="InterPro" id="IPR002885">
    <property type="entry name" value="PPR_rpt"/>
</dbReference>
<keyword evidence="1" id="KW-0677">Repeat</keyword>
<dbReference type="Pfam" id="PF01535">
    <property type="entry name" value="PPR"/>
    <property type="match status" value="2"/>
</dbReference>
<dbReference type="PROSITE" id="PS51375">
    <property type="entry name" value="PPR"/>
    <property type="match status" value="2"/>
</dbReference>
<dbReference type="GO" id="GO:0009451">
    <property type="term" value="P:RNA modification"/>
    <property type="evidence" value="ECO:0007669"/>
    <property type="project" value="InterPro"/>
</dbReference>
<dbReference type="FunFam" id="1.25.40.10:FF:000196">
    <property type="entry name" value="Pentatricopeptide repeat-containing protein At4g14850"/>
    <property type="match status" value="1"/>
</dbReference>
<dbReference type="PANTHER" id="PTHR47926:SF374">
    <property type="entry name" value="PENTATRICOPEPTIDE REPEAT-CONTAINING PROTEIN"/>
    <property type="match status" value="1"/>
</dbReference>
<comment type="caution">
    <text evidence="3">The sequence shown here is derived from an EMBL/GenBank/DDBJ whole genome shotgun (WGS) entry which is preliminary data.</text>
</comment>
<dbReference type="Pfam" id="PF13041">
    <property type="entry name" value="PPR_2"/>
    <property type="match status" value="1"/>
</dbReference>
<evidence type="ECO:0000313" key="4">
    <source>
        <dbReference type="Proteomes" id="UP001346149"/>
    </source>
</evidence>
<dbReference type="Pfam" id="PF20431">
    <property type="entry name" value="E_motif"/>
    <property type="match status" value="1"/>
</dbReference>
<dbReference type="GO" id="GO:0003723">
    <property type="term" value="F:RNA binding"/>
    <property type="evidence" value="ECO:0007669"/>
    <property type="project" value="InterPro"/>
</dbReference>
<dbReference type="EMBL" id="JAXQNO010000002">
    <property type="protein sequence ID" value="KAK4801863.1"/>
    <property type="molecule type" value="Genomic_DNA"/>
</dbReference>
<proteinExistence type="predicted"/>
<dbReference type="NCBIfam" id="TIGR00756">
    <property type="entry name" value="PPR"/>
    <property type="match status" value="1"/>
</dbReference>
<evidence type="ECO:0000256" key="1">
    <source>
        <dbReference type="ARBA" id="ARBA00022737"/>
    </source>
</evidence>
<evidence type="ECO:0000313" key="3">
    <source>
        <dbReference type="EMBL" id="KAK4801863.1"/>
    </source>
</evidence>
<accession>A0AAN7N0P7</accession>
<dbReference type="InterPro" id="IPR046960">
    <property type="entry name" value="PPR_At4g14850-like_plant"/>
</dbReference>
<feature type="repeat" description="PPR" evidence="2">
    <location>
        <begin position="76"/>
        <end position="110"/>
    </location>
</feature>
<dbReference type="AlphaFoldDB" id="A0AAN7N0P7"/>
<protein>
    <recommendedName>
        <fullName evidence="5">Pentatricopeptide repeat-containing protein</fullName>
    </recommendedName>
</protein>
<dbReference type="InterPro" id="IPR046848">
    <property type="entry name" value="E_motif"/>
</dbReference>
<keyword evidence="4" id="KW-1185">Reference proteome</keyword>
<evidence type="ECO:0008006" key="5">
    <source>
        <dbReference type="Google" id="ProtNLM"/>
    </source>
</evidence>
<dbReference type="Proteomes" id="UP001346149">
    <property type="component" value="Unassembled WGS sequence"/>
</dbReference>
<evidence type="ECO:0000256" key="2">
    <source>
        <dbReference type="PROSITE-ProRule" id="PRU00708"/>
    </source>
</evidence>
<name>A0AAN7N0P7_TRANT</name>
<sequence>MCEMGINWVDKATLTTVLSGCDRQELCHVTELIHGMVLKGGFYREIPVGNALITSYFNCESSDSGRRVFDEMCDRNVITWTAVITGLVQYELYKDALKLFVEMRSEAAEPNLFTYLSFITACSGLRDVKEGSQIHGLIWKLGFQSDLCIESALMDMYSKCGKLDDAWDIFESAETVDEVSMTVILVGFARNGLEEEAVQMFVKVLRAGFEVDSNVISAILGGDSEMGKFAFEKLLSAAPENSAPYVLMANIFSSEGKWRDRARTIQRMKEVGIAKETGISWIEIEKEVHSFVVDDRMHPQSQDILRVLRELFVFMADEGYVPDKRFILYYLEDREIVDNVHHSL</sequence>
<gene>
    <name evidence="3" type="ORF">SAY86_000066</name>
</gene>
<dbReference type="Gene3D" id="1.25.40.10">
    <property type="entry name" value="Tetratricopeptide repeat domain"/>
    <property type="match status" value="2"/>
</dbReference>
<feature type="repeat" description="PPR" evidence="2">
    <location>
        <begin position="177"/>
        <end position="211"/>
    </location>
</feature>
<dbReference type="PANTHER" id="PTHR47926">
    <property type="entry name" value="PENTATRICOPEPTIDE REPEAT-CONTAINING PROTEIN"/>
    <property type="match status" value="1"/>
</dbReference>
<organism evidence="3 4">
    <name type="scientific">Trapa natans</name>
    <name type="common">Water chestnut</name>
    <dbReference type="NCBI Taxonomy" id="22666"/>
    <lineage>
        <taxon>Eukaryota</taxon>
        <taxon>Viridiplantae</taxon>
        <taxon>Streptophyta</taxon>
        <taxon>Embryophyta</taxon>
        <taxon>Tracheophyta</taxon>
        <taxon>Spermatophyta</taxon>
        <taxon>Magnoliopsida</taxon>
        <taxon>eudicotyledons</taxon>
        <taxon>Gunneridae</taxon>
        <taxon>Pentapetalae</taxon>
        <taxon>rosids</taxon>
        <taxon>malvids</taxon>
        <taxon>Myrtales</taxon>
        <taxon>Lythraceae</taxon>
        <taxon>Trapa</taxon>
    </lineage>
</organism>